<organism evidence="1 2">
    <name type="scientific">Dermatophagoides farinae</name>
    <name type="common">American house dust mite</name>
    <dbReference type="NCBI Taxonomy" id="6954"/>
    <lineage>
        <taxon>Eukaryota</taxon>
        <taxon>Metazoa</taxon>
        <taxon>Ecdysozoa</taxon>
        <taxon>Arthropoda</taxon>
        <taxon>Chelicerata</taxon>
        <taxon>Arachnida</taxon>
        <taxon>Acari</taxon>
        <taxon>Acariformes</taxon>
        <taxon>Sarcoptiformes</taxon>
        <taxon>Astigmata</taxon>
        <taxon>Psoroptidia</taxon>
        <taxon>Analgoidea</taxon>
        <taxon>Pyroglyphidae</taxon>
        <taxon>Dermatophagoidinae</taxon>
        <taxon>Dermatophagoides</taxon>
    </lineage>
</organism>
<proteinExistence type="predicted"/>
<reference evidence="1" key="1">
    <citation type="submission" date="2013-05" db="EMBL/GenBank/DDBJ databases">
        <authorList>
            <person name="Yim A.K.Y."/>
            <person name="Chan T.F."/>
            <person name="Ji K.M."/>
            <person name="Liu X.Y."/>
            <person name="Zhou J.W."/>
            <person name="Li R.Q."/>
            <person name="Yang K.Y."/>
            <person name="Li J."/>
            <person name="Li M."/>
            <person name="Law P.T.W."/>
            <person name="Wu Y.L."/>
            <person name="Cai Z.L."/>
            <person name="Qin H."/>
            <person name="Bao Y."/>
            <person name="Leung R.K.K."/>
            <person name="Ng P.K.S."/>
            <person name="Zou J."/>
            <person name="Zhong X.J."/>
            <person name="Ran P.X."/>
            <person name="Zhong N.S."/>
            <person name="Liu Z.G."/>
            <person name="Tsui S.K.W."/>
        </authorList>
    </citation>
    <scope>NUCLEOTIDE SEQUENCE</scope>
    <source>
        <strain evidence="1">Derf</strain>
        <tissue evidence="1">Whole organism</tissue>
    </source>
</reference>
<evidence type="ECO:0000313" key="1">
    <source>
        <dbReference type="EMBL" id="KAH9506940.1"/>
    </source>
</evidence>
<evidence type="ECO:0000313" key="2">
    <source>
        <dbReference type="Proteomes" id="UP000790347"/>
    </source>
</evidence>
<name>A0A922HTD8_DERFA</name>
<comment type="caution">
    <text evidence="1">The sequence shown here is derived from an EMBL/GenBank/DDBJ whole genome shotgun (WGS) entry which is preliminary data.</text>
</comment>
<gene>
    <name evidence="1" type="ORF">DERF_011644</name>
</gene>
<protein>
    <submittedName>
        <fullName evidence="1">Uncharacterized protein</fullName>
    </submittedName>
</protein>
<reference evidence="1" key="2">
    <citation type="journal article" date="2022" name="Res Sq">
        <title>Comparative Genomics Reveals Insights into the Divergent Evolution of Astigmatic Mites and Household Pest Adaptations.</title>
        <authorList>
            <person name="Xiong Q."/>
            <person name="Wan A.T.-Y."/>
            <person name="Liu X.-Y."/>
            <person name="Fung C.S.-H."/>
            <person name="Xiao X."/>
            <person name="Malainual N."/>
            <person name="Hou J."/>
            <person name="Wang L."/>
            <person name="Wang M."/>
            <person name="Yang K."/>
            <person name="Cui Y."/>
            <person name="Leung E."/>
            <person name="Nong W."/>
            <person name="Shin S.-K."/>
            <person name="Au S."/>
            <person name="Jeong K.Y."/>
            <person name="Chew F.T."/>
            <person name="Hui J."/>
            <person name="Leung T.F."/>
            <person name="Tungtrongchitr A."/>
            <person name="Zhong N."/>
            <person name="Liu Z."/>
            <person name="Tsui S."/>
        </authorList>
    </citation>
    <scope>NUCLEOTIDE SEQUENCE</scope>
    <source>
        <strain evidence="1">Derf</strain>
        <tissue evidence="1">Whole organism</tissue>
    </source>
</reference>
<accession>A0A922HTD8</accession>
<sequence>MEQSSTCNHWPDNHCVVSTDNHHNDHNTLEISNQSSAKLSSSSMEIDTSSLRMIIGSLKKIYKSTGDNLAIIRLEICTISERLLMTNAMFDTNASLNTLDRIIDTIEPMLKCFIKNNDHLLVFKQKYIDEINNNVYSTTTTATTTNVPNKRRKYVKRSFPQPTILTRRTKRILDDILSTTTATKNQDDNNNEDESVLTKDDHLSLMIPNNETITTTIEKVSMNDELKQNKIDSSSSSSSSPKLIKDYCIIDENNNDIENMSIDDDCNFESLSSIDVDDDDDEIVSNNDQNNDPNIIIQSTTKNDQIESILVDKNDSNFINTIHTGGDDDYDGEQNETKLPDHSDRRIEYRNIHIEFVKNPKPLYSSKYNGHNGFHPEYREYHEKFGHQFRFDPRMSYFHLSQYFNRHQRIFRYKDEGDF</sequence>
<keyword evidence="2" id="KW-1185">Reference proteome</keyword>
<dbReference type="AlphaFoldDB" id="A0A922HTD8"/>
<dbReference type="Proteomes" id="UP000790347">
    <property type="component" value="Unassembled WGS sequence"/>
</dbReference>
<dbReference type="EMBL" id="ASGP02000005">
    <property type="protein sequence ID" value="KAH9506940.1"/>
    <property type="molecule type" value="Genomic_DNA"/>
</dbReference>